<keyword evidence="2" id="KW-0479">Metal-binding</keyword>
<evidence type="ECO:0000256" key="1">
    <source>
        <dbReference type="ARBA" id="ARBA00009184"/>
    </source>
</evidence>
<keyword evidence="3" id="KW-0378">Hydrolase</keyword>
<dbReference type="SUPFAM" id="SSF56784">
    <property type="entry name" value="HAD-like"/>
    <property type="match status" value="1"/>
</dbReference>
<evidence type="ECO:0000256" key="4">
    <source>
        <dbReference type="ARBA" id="ARBA00022842"/>
    </source>
</evidence>
<protein>
    <recommendedName>
        <fullName evidence="7">Phosphoserine phosphatase</fullName>
    </recommendedName>
</protein>
<reference evidence="6" key="1">
    <citation type="journal article" date="2019" name="Int. J. Syst. Evol. Microbiol.">
        <title>The Global Catalogue of Microorganisms (GCM) 10K type strain sequencing project: providing services to taxonomists for standard genome sequencing and annotation.</title>
        <authorList>
            <consortium name="The Broad Institute Genomics Platform"/>
            <consortium name="The Broad Institute Genome Sequencing Center for Infectious Disease"/>
            <person name="Wu L."/>
            <person name="Ma J."/>
        </authorList>
    </citation>
    <scope>NUCLEOTIDE SEQUENCE [LARGE SCALE GENOMIC DNA]</scope>
    <source>
        <strain evidence="6">JCM 17494</strain>
    </source>
</reference>
<dbReference type="Gene3D" id="1.20.1440.100">
    <property type="entry name" value="SG protein - dephosphorylation function"/>
    <property type="match status" value="1"/>
</dbReference>
<evidence type="ECO:0008006" key="7">
    <source>
        <dbReference type="Google" id="ProtNLM"/>
    </source>
</evidence>
<dbReference type="InterPro" id="IPR023214">
    <property type="entry name" value="HAD_sf"/>
</dbReference>
<gene>
    <name evidence="5" type="ORF">GCM10022267_91310</name>
</gene>
<evidence type="ECO:0000313" key="6">
    <source>
        <dbReference type="Proteomes" id="UP001500711"/>
    </source>
</evidence>
<organism evidence="5 6">
    <name type="scientific">Lentzea roselyniae</name>
    <dbReference type="NCBI Taxonomy" id="531940"/>
    <lineage>
        <taxon>Bacteria</taxon>
        <taxon>Bacillati</taxon>
        <taxon>Actinomycetota</taxon>
        <taxon>Actinomycetes</taxon>
        <taxon>Pseudonocardiales</taxon>
        <taxon>Pseudonocardiaceae</taxon>
        <taxon>Lentzea</taxon>
    </lineage>
</organism>
<comment type="similarity">
    <text evidence="1">Belongs to the HAD-like hydrolase superfamily. SerB family.</text>
</comment>
<dbReference type="RefSeq" id="WP_346137382.1">
    <property type="nucleotide sequence ID" value="NZ_BAABBE010000099.1"/>
</dbReference>
<dbReference type="Pfam" id="PF12710">
    <property type="entry name" value="HAD"/>
    <property type="match status" value="1"/>
</dbReference>
<dbReference type="InterPro" id="IPR036412">
    <property type="entry name" value="HAD-like_sf"/>
</dbReference>
<dbReference type="Proteomes" id="UP001500711">
    <property type="component" value="Unassembled WGS sequence"/>
</dbReference>
<keyword evidence="6" id="KW-1185">Reference proteome</keyword>
<dbReference type="PANTHER" id="PTHR43344:SF13">
    <property type="entry name" value="PHOSPHATASE RV3661-RELATED"/>
    <property type="match status" value="1"/>
</dbReference>
<accession>A0ABP7CHG9</accession>
<name>A0ABP7CHG9_9PSEU</name>
<proteinExistence type="inferred from homology"/>
<dbReference type="Gene3D" id="3.40.50.1000">
    <property type="entry name" value="HAD superfamily/HAD-like"/>
    <property type="match status" value="1"/>
</dbReference>
<evidence type="ECO:0000256" key="3">
    <source>
        <dbReference type="ARBA" id="ARBA00022801"/>
    </source>
</evidence>
<dbReference type="InterPro" id="IPR050582">
    <property type="entry name" value="HAD-like_SerB"/>
</dbReference>
<sequence length="232" mass="24101">MVTIAALDVDGTLLPGTLGWPLPEMLVNRGWCKPDSWQRLRDFLACVGPTGLEQATAAARAWELFADMVKGVPVAAVQACARHIWSQAHGHVFTFVPPLIAAIRGAGLEPMLVSAGPQELGGCAAAQLGIERYAGTVLEEADGVFTGGFSGVPTLGKPVVVASAAGGHEVDWARSLALGNSVLDADLLDLVGIPVAFEPTTALRARARVSGWPIADRGTVLALVHQLLATAT</sequence>
<dbReference type="PANTHER" id="PTHR43344">
    <property type="entry name" value="PHOSPHOSERINE PHOSPHATASE"/>
    <property type="match status" value="1"/>
</dbReference>
<keyword evidence="4" id="KW-0460">Magnesium</keyword>
<dbReference type="EMBL" id="BAABBE010000099">
    <property type="protein sequence ID" value="GAA3690655.1"/>
    <property type="molecule type" value="Genomic_DNA"/>
</dbReference>
<evidence type="ECO:0000256" key="2">
    <source>
        <dbReference type="ARBA" id="ARBA00022723"/>
    </source>
</evidence>
<comment type="caution">
    <text evidence="5">The sequence shown here is derived from an EMBL/GenBank/DDBJ whole genome shotgun (WGS) entry which is preliminary data.</text>
</comment>
<evidence type="ECO:0000313" key="5">
    <source>
        <dbReference type="EMBL" id="GAA3690655.1"/>
    </source>
</evidence>